<dbReference type="EMBL" id="NWSH01000704">
    <property type="protein sequence ID" value="PCG74680.1"/>
    <property type="molecule type" value="Genomic_DNA"/>
</dbReference>
<dbReference type="InterPro" id="IPR003349">
    <property type="entry name" value="JmjN"/>
</dbReference>
<accession>A0A2A4JTF1</accession>
<evidence type="ECO:0000259" key="17">
    <source>
        <dbReference type="PROSITE" id="PS50016"/>
    </source>
</evidence>
<dbReference type="InterPro" id="IPR004198">
    <property type="entry name" value="Znf_C5HC2"/>
</dbReference>
<evidence type="ECO:0000256" key="10">
    <source>
        <dbReference type="ARBA" id="ARBA00022964"/>
    </source>
</evidence>
<dbReference type="GO" id="GO:0034647">
    <property type="term" value="F:histone H3K4me/H3K4me2/H3K4me3 demethylase activity"/>
    <property type="evidence" value="ECO:0007669"/>
    <property type="project" value="UniProtKB-EC"/>
</dbReference>
<dbReference type="Pfam" id="PF00628">
    <property type="entry name" value="PHD"/>
    <property type="match status" value="2"/>
</dbReference>
<feature type="domain" description="PHD-type" evidence="17">
    <location>
        <begin position="330"/>
        <end position="380"/>
    </location>
</feature>
<dbReference type="Gene3D" id="2.60.120.650">
    <property type="entry name" value="Cupin"/>
    <property type="match status" value="2"/>
</dbReference>
<feature type="region of interest" description="Disordered" evidence="16">
    <location>
        <begin position="1968"/>
        <end position="1993"/>
    </location>
</feature>
<dbReference type="GO" id="GO:0006355">
    <property type="term" value="P:regulation of DNA-templated transcription"/>
    <property type="evidence" value="ECO:0007669"/>
    <property type="project" value="TreeGrafter"/>
</dbReference>
<comment type="similarity">
    <text evidence="3">Belongs to the JARID1 histone demethylase family.</text>
</comment>
<dbReference type="GO" id="GO:0008270">
    <property type="term" value="F:zinc ion binding"/>
    <property type="evidence" value="ECO:0007669"/>
    <property type="project" value="UniProtKB-KW"/>
</dbReference>
<dbReference type="SUPFAM" id="SSF51197">
    <property type="entry name" value="Clavaminate synthase-like"/>
    <property type="match status" value="1"/>
</dbReference>
<evidence type="ECO:0000256" key="13">
    <source>
        <dbReference type="ARBA" id="ARBA00023242"/>
    </source>
</evidence>
<sequence>MGKCDEANVEVSMGDSASPAMKPDNFSFTPPPEAPVFEPTPEEFLDPLAYISKIRPIAEKSGICKIKPPAHWQPPFAVDVDRLRFTPRIQRLNELEAITRVKLNFLDQIIKFWELQGSVLKIPTVERKPLDLYALHKIVKEAGGFEVCSAERKWSKVARRMGFPQGKGIGSILKNHYEKILYRYDVFKNNGAVDNKDTKIEVKGEQTPEKAGGARSRSTSKCTAAATPPPARRFKPDPDGPTPSETVPADRTPLQLQEEAMKTPVKEENPETRRSPRENKWMSAAGSCGARSRVTRSTRLREHRMSNMTVSVTPAPPSSHALHPDDPLAKYMCHVCGRGDVEEQMLLCDGCDDSYHTFCLLPPLADVPKGDWRCPVCLAEEVSKPTEAFGFEQASREYTLQQFGEMADQFKSDYFNMPVHMVPTSTVEKEFWRVVSSIDEDVTVEYGADLHSMDHGSGFPTKSHAQLYPGEQQYAESSWNLNNLPVLEGSVLGHINADISGMKIPWLYVGMCFATFCWHNEDHWSYSINYLHWGEPKTWYGVPSSKAEQFEAAMKAEAPELFQLQPDLLHQLVTIMNPNVLMKAGVPVYRMDQHAGEFVITFPRAYHAGFNQGYNFAEAVNFTPADWLKMGRECIAHYSTLRRNCVFSHDELVCKMALTADTLSLTVALAAYRDMRTMLHDERKLRKGLLDWGVTEAEREAFELLPDDERQCQLCKTTCFLSCVTCACTPHVACLRHYTQLCDCPAHKHKLRYRYTLDELPAMLEKLKKKSEQFREWAEAVQNALDPDTPKTCDLDGLRAHLKRAHDLKMHKTELVRALETAIEDAEKCASVIQQLDLNKMRTRTRQHDPKYRLTIHELTLFAAEIDGLACVLPEGSAVKEVLRQTSEFETRATELLNKDLDKTDQTYVRELEETSELGSRLCIVLPALPALQARLAQVRFLEEVRTYREDCSTLTRDVIQRLLNDADSVVPHHRVEMERSLLYKLKAQVEEWESRARAVLIDTSKNPLPDEEPQYTTLAELDALLADGEDIDAALPSYHALQTAVSHARDWLGKVEEMQSKELYPYMHSVESIVKKGQQIPLQLYEKHQLAQALQSARDWQRGAADMFLKQNWQHSLLEALSPRVEAGAEGGRRRGRAGEAWLEAGLFLRNFSEDSTPTDIVAAFKHAEQQELHAIKELRARNLRKEVRAPVSAGVTFCTCQKRQYGVMTQCELCKDWFHEPQYTTLAELDALLADGEDIDAALPSYHALQTAVSHARDWLGKVEEMQSKELYPYMHSVESIVKKGQQIPLQLYEKHQLAQALQSARDWQRGAADMFLKQNWQHSLLEALSPRVEAGAEGGRRRGRAGEAWLEAGLFLRNFSEDSTPTDIVAAFKHAEQQELHAIKELRARNLRKEVRAPVSAGVTFCTCQKRQYGVMTQCELCKDWFHASCIAASKEDREESPERVEVPFPNTEPKFLCSDCMRTKRPRLDRILALLVWLQKLPVRLAEGEALQCVTERAMAWQDAARALLASPLLAALPALPALACSREKADKLNAELKKATGRAHDSHNAQNARSSASVEHAYSATPRSPSARVAPGLLQKLEDLMLEGDLLEVRLEEQASVWGAGVSSGSGLMMRKHYMARQERRKRGLAATTRGKHPRQTRMVSSGSGLMMRKHYMARQERRKRGLAATTRGKHPRQTRMVSSGSGLMMRKHYMARQERRKRGLAATTRGKHPRQTRMVSSGSGLMMRKHYMARQERRKRGLAATTRGKHPRQTRMVSSGSGLMMRKHYMARQERRKRGLAATTRGKHPRQTRMVSSGSGLMMRKHYMARQERRKRGLAATTRGKHPRQTRMVSSGSGLMMRKHYMARQERRKRGLAATTRGKHPRQTRMVSSGSGLMMRKHYMARQERRKRGLAATTRGKHPRQTRMVSSGSGLMMRKHYMARQERRKRGLAATTRGKHPRQTRMVSSGSGLMMRKHYMARQERRKRGLAATTRGKHPRQTRMVSSGSGLMMRKHYMARQERRKRGLAATTRGKHPRQTRMVSSGSGLMMRKHYMARQERRKRGLAATTRGKHPRQTRMVSSGSGLMMRKHYMARQERRKRGLAATTRGKHPRQTRMVSSGSGLMMRKHYMARQERRKRGLAATTRGKHPRQTRMAGARAAAGSSGAGRAAASSARRSSSSSASSAEDDEDCAAHNCLRPTASTPTGKVDWVQCDGGCDQWFHMHCVGLSRAALRDDDDYVCGTCAQGPQ</sequence>
<feature type="compositionally biased region" description="Basic and acidic residues" evidence="16">
    <location>
        <begin position="1543"/>
        <end position="1552"/>
    </location>
</feature>
<feature type="compositionally biased region" description="Basic residues" evidence="16">
    <location>
        <begin position="1631"/>
        <end position="1645"/>
    </location>
</feature>
<dbReference type="GO" id="GO:0003677">
    <property type="term" value="F:DNA binding"/>
    <property type="evidence" value="ECO:0007669"/>
    <property type="project" value="InterPro"/>
</dbReference>
<evidence type="ECO:0000256" key="3">
    <source>
        <dbReference type="ARBA" id="ARBA00006801"/>
    </source>
</evidence>
<organism evidence="21">
    <name type="scientific">Heliothis virescens</name>
    <name type="common">Tobacco budworm moth</name>
    <dbReference type="NCBI Taxonomy" id="7102"/>
    <lineage>
        <taxon>Eukaryota</taxon>
        <taxon>Metazoa</taxon>
        <taxon>Ecdysozoa</taxon>
        <taxon>Arthropoda</taxon>
        <taxon>Hexapoda</taxon>
        <taxon>Insecta</taxon>
        <taxon>Pterygota</taxon>
        <taxon>Neoptera</taxon>
        <taxon>Endopterygota</taxon>
        <taxon>Lepidoptera</taxon>
        <taxon>Glossata</taxon>
        <taxon>Ditrysia</taxon>
        <taxon>Noctuoidea</taxon>
        <taxon>Noctuidae</taxon>
        <taxon>Heliothinae</taxon>
        <taxon>Heliothis</taxon>
    </lineage>
</organism>
<evidence type="ECO:0000256" key="9">
    <source>
        <dbReference type="ARBA" id="ARBA00022853"/>
    </source>
</evidence>
<dbReference type="Gene3D" id="1.10.150.60">
    <property type="entry name" value="ARID DNA-binding domain"/>
    <property type="match status" value="1"/>
</dbReference>
<feature type="compositionally biased region" description="Basic residues" evidence="16">
    <location>
        <begin position="1664"/>
        <end position="1683"/>
    </location>
</feature>
<feature type="compositionally biased region" description="Basic residues" evidence="16">
    <location>
        <begin position="2119"/>
        <end position="2139"/>
    </location>
</feature>
<feature type="compositionally biased region" description="Basic residues" evidence="16">
    <location>
        <begin position="1968"/>
        <end position="1987"/>
    </location>
</feature>
<dbReference type="InterPro" id="IPR011011">
    <property type="entry name" value="Znf_FYVE_PHD"/>
</dbReference>
<feature type="compositionally biased region" description="Basic residues" evidence="16">
    <location>
        <begin position="1816"/>
        <end position="1835"/>
    </location>
</feature>
<dbReference type="InterPro" id="IPR019787">
    <property type="entry name" value="Znf_PHD-finger"/>
</dbReference>
<feature type="region of interest" description="Disordered" evidence="16">
    <location>
        <begin position="1740"/>
        <end position="1765"/>
    </location>
</feature>
<evidence type="ECO:0000259" key="18">
    <source>
        <dbReference type="PROSITE" id="PS51011"/>
    </source>
</evidence>
<feature type="region of interest" description="Disordered" evidence="16">
    <location>
        <begin position="1664"/>
        <end position="1689"/>
    </location>
</feature>
<dbReference type="PANTHER" id="PTHR10694">
    <property type="entry name" value="LYSINE-SPECIFIC DEMETHYLASE"/>
    <property type="match status" value="1"/>
</dbReference>
<feature type="region of interest" description="Disordered" evidence="16">
    <location>
        <begin position="1930"/>
        <end position="1955"/>
    </location>
</feature>
<dbReference type="SMART" id="SM00558">
    <property type="entry name" value="JmjC"/>
    <property type="match status" value="1"/>
</dbReference>
<feature type="compositionally biased region" description="Polar residues" evidence="16">
    <location>
        <begin position="1553"/>
        <end position="1562"/>
    </location>
</feature>
<dbReference type="InterPro" id="IPR003347">
    <property type="entry name" value="JmjC_dom"/>
</dbReference>
<dbReference type="SMART" id="SM00501">
    <property type="entry name" value="BRIGHT"/>
    <property type="match status" value="1"/>
</dbReference>
<feature type="region of interest" description="Disordered" evidence="16">
    <location>
        <begin position="1778"/>
        <end position="1803"/>
    </location>
</feature>
<dbReference type="Pfam" id="PF01388">
    <property type="entry name" value="ARID"/>
    <property type="match status" value="1"/>
</dbReference>
<keyword evidence="7 15" id="KW-0863">Zinc-finger</keyword>
<dbReference type="CDD" id="cd16864">
    <property type="entry name" value="ARID_JARID"/>
    <property type="match status" value="1"/>
</dbReference>
<comment type="cofactor">
    <cofactor evidence="1">
        <name>Fe(2+)</name>
        <dbReference type="ChEBI" id="CHEBI:29033"/>
    </cofactor>
</comment>
<feature type="region of interest" description="Disordered" evidence="16">
    <location>
        <begin position="1543"/>
        <end position="1575"/>
    </location>
</feature>
<feature type="domain" description="JmjN" evidence="19">
    <location>
        <begin position="34"/>
        <end position="75"/>
    </location>
</feature>
<feature type="region of interest" description="Disordered" evidence="16">
    <location>
        <begin position="2006"/>
        <end position="2031"/>
    </location>
</feature>
<feature type="region of interest" description="Disordered" evidence="16">
    <location>
        <begin position="2119"/>
        <end position="2177"/>
    </location>
</feature>
<dbReference type="Pfam" id="PF21323">
    <property type="entry name" value="KDM5_C-hel"/>
    <property type="match status" value="1"/>
</dbReference>
<feature type="region of interest" description="Disordered" evidence="16">
    <location>
        <begin position="2082"/>
        <end position="2107"/>
    </location>
</feature>
<dbReference type="STRING" id="7102.A0A2A4JTF1"/>
<feature type="region of interest" description="Disordered" evidence="16">
    <location>
        <begin position="1702"/>
        <end position="1727"/>
    </location>
</feature>
<dbReference type="FunFam" id="2.60.120.650:FF:000028">
    <property type="entry name" value="Lysine-specific demethylase lid"/>
    <property type="match status" value="1"/>
</dbReference>
<feature type="compositionally biased region" description="Basic residues" evidence="16">
    <location>
        <begin position="1854"/>
        <end position="1873"/>
    </location>
</feature>
<keyword evidence="12" id="KW-0408">Iron</keyword>
<feature type="compositionally biased region" description="Basic residues" evidence="16">
    <location>
        <begin position="2044"/>
        <end position="2063"/>
    </location>
</feature>
<evidence type="ECO:0000256" key="14">
    <source>
        <dbReference type="ARBA" id="ARBA00048734"/>
    </source>
</evidence>
<dbReference type="GO" id="GO:0005634">
    <property type="term" value="C:nucleus"/>
    <property type="evidence" value="ECO:0007669"/>
    <property type="project" value="UniProtKB-SubCell"/>
</dbReference>
<feature type="region of interest" description="Disordered" evidence="16">
    <location>
        <begin position="2044"/>
        <end position="2069"/>
    </location>
</feature>
<dbReference type="PROSITE" id="PS51184">
    <property type="entry name" value="JMJC"/>
    <property type="match status" value="1"/>
</dbReference>
<dbReference type="SMART" id="SM00249">
    <property type="entry name" value="PHD"/>
    <property type="match status" value="4"/>
</dbReference>
<keyword evidence="6" id="KW-0677">Repeat</keyword>
<comment type="subcellular location">
    <subcellularLocation>
        <location evidence="2">Nucleus</location>
    </subcellularLocation>
</comment>
<dbReference type="CDD" id="cd15515">
    <property type="entry name" value="PHD1_KDM5A_like"/>
    <property type="match status" value="1"/>
</dbReference>
<feature type="region of interest" description="Disordered" evidence="16">
    <location>
        <begin position="198"/>
        <end position="294"/>
    </location>
</feature>
<dbReference type="InterPro" id="IPR001606">
    <property type="entry name" value="ARID_dom"/>
</dbReference>
<dbReference type="Pfam" id="PF08429">
    <property type="entry name" value="PLU-1"/>
    <property type="match status" value="2"/>
</dbReference>
<dbReference type="PROSITE" id="PS01359">
    <property type="entry name" value="ZF_PHD_1"/>
    <property type="match status" value="1"/>
</dbReference>
<protein>
    <recommendedName>
        <fullName evidence="4">[histone H3]-trimethyl-L-lysine(4) demethylase</fullName>
        <ecNumber evidence="4">1.14.11.67</ecNumber>
    </recommendedName>
</protein>
<keyword evidence="11" id="KW-0560">Oxidoreductase</keyword>
<dbReference type="InterPro" id="IPR001965">
    <property type="entry name" value="Znf_PHD"/>
</dbReference>
<keyword evidence="8" id="KW-0862">Zinc</keyword>
<dbReference type="PROSITE" id="PS51011">
    <property type="entry name" value="ARID"/>
    <property type="match status" value="1"/>
</dbReference>
<evidence type="ECO:0000259" key="20">
    <source>
        <dbReference type="PROSITE" id="PS51184"/>
    </source>
</evidence>
<feature type="domain" description="ARID" evidence="18">
    <location>
        <begin position="99"/>
        <end position="189"/>
    </location>
</feature>
<evidence type="ECO:0000256" key="7">
    <source>
        <dbReference type="ARBA" id="ARBA00022771"/>
    </source>
</evidence>
<feature type="compositionally biased region" description="Basic residues" evidence="16">
    <location>
        <begin position="2006"/>
        <end position="2025"/>
    </location>
</feature>
<gene>
    <name evidence="21" type="ORF">B5V51_12928</name>
</gene>
<dbReference type="PROSITE" id="PS51183">
    <property type="entry name" value="JMJN"/>
    <property type="match status" value="1"/>
</dbReference>
<dbReference type="SMART" id="SM00545">
    <property type="entry name" value="JmjN"/>
    <property type="match status" value="1"/>
</dbReference>
<reference evidence="21" key="1">
    <citation type="submission" date="2017-09" db="EMBL/GenBank/DDBJ databases">
        <title>Contemporary evolution of a Lepidopteran species, Heliothis virescens, in response to modern agricultural practices.</title>
        <authorList>
            <person name="Fritz M.L."/>
            <person name="Deyonke A.M."/>
            <person name="Papanicolaou A."/>
            <person name="Micinski S."/>
            <person name="Westbrook J."/>
            <person name="Gould F."/>
        </authorList>
    </citation>
    <scope>NUCLEOTIDE SEQUENCE [LARGE SCALE GENOMIC DNA]</scope>
    <source>
        <strain evidence="21">HvINT-</strain>
        <tissue evidence="21">Whole body</tissue>
    </source>
</reference>
<dbReference type="PROSITE" id="PS50016">
    <property type="entry name" value="ZF_PHD_2"/>
    <property type="match status" value="1"/>
</dbReference>
<keyword evidence="13" id="KW-0539">Nucleus</keyword>
<feature type="compositionally biased region" description="Basic residues" evidence="16">
    <location>
        <begin position="1702"/>
        <end position="1721"/>
    </location>
</feature>
<dbReference type="EC" id="1.14.11.67" evidence="4"/>
<evidence type="ECO:0000256" key="16">
    <source>
        <dbReference type="SAM" id="MobiDB-lite"/>
    </source>
</evidence>
<feature type="domain" description="JmjC" evidence="20">
    <location>
        <begin position="473"/>
        <end position="639"/>
    </location>
</feature>
<dbReference type="InterPro" id="IPR036431">
    <property type="entry name" value="ARID_dom_sf"/>
</dbReference>
<proteinExistence type="inferred from homology"/>
<evidence type="ECO:0000256" key="1">
    <source>
        <dbReference type="ARBA" id="ARBA00001954"/>
    </source>
</evidence>
<feature type="region of interest" description="Disordered" evidence="16">
    <location>
        <begin position="1892"/>
        <end position="1917"/>
    </location>
</feature>
<dbReference type="Gene3D" id="2.30.30.1150">
    <property type="match status" value="1"/>
</dbReference>
<feature type="region of interest" description="Disordered" evidence="16">
    <location>
        <begin position="1631"/>
        <end position="1651"/>
    </location>
</feature>
<feature type="region of interest" description="Disordered" evidence="16">
    <location>
        <begin position="1"/>
        <end position="23"/>
    </location>
</feature>
<dbReference type="SUPFAM" id="SSF57903">
    <property type="entry name" value="FYVE/PHD zinc finger"/>
    <property type="match status" value="4"/>
</dbReference>
<name>A0A2A4JTF1_HELVI</name>
<dbReference type="Pfam" id="PF02373">
    <property type="entry name" value="JmjC"/>
    <property type="match status" value="1"/>
</dbReference>
<dbReference type="GO" id="GO:0000785">
    <property type="term" value="C:chromatin"/>
    <property type="evidence" value="ECO:0007669"/>
    <property type="project" value="TreeGrafter"/>
</dbReference>
<comment type="catalytic activity">
    <reaction evidence="14">
        <text>N(6),N(6),N(6)-trimethyl-L-lysyl(4)-[histone H3] + 3 2-oxoglutarate + 3 O2 = L-lysyl(4)-[histone H3] + 3 formaldehyde + 3 succinate + 3 CO2</text>
        <dbReference type="Rhea" id="RHEA:60208"/>
        <dbReference type="Rhea" id="RHEA-COMP:15537"/>
        <dbReference type="Rhea" id="RHEA-COMP:15547"/>
        <dbReference type="ChEBI" id="CHEBI:15379"/>
        <dbReference type="ChEBI" id="CHEBI:16526"/>
        <dbReference type="ChEBI" id="CHEBI:16810"/>
        <dbReference type="ChEBI" id="CHEBI:16842"/>
        <dbReference type="ChEBI" id="CHEBI:29969"/>
        <dbReference type="ChEBI" id="CHEBI:30031"/>
        <dbReference type="ChEBI" id="CHEBI:61961"/>
        <dbReference type="EC" id="1.14.11.67"/>
    </reaction>
</comment>
<feature type="compositionally biased region" description="Basic residues" evidence="16">
    <location>
        <begin position="1930"/>
        <end position="1949"/>
    </location>
</feature>
<feature type="compositionally biased region" description="Basic residues" evidence="16">
    <location>
        <begin position="2082"/>
        <end position="2101"/>
    </location>
</feature>
<evidence type="ECO:0000256" key="5">
    <source>
        <dbReference type="ARBA" id="ARBA00022723"/>
    </source>
</evidence>
<feature type="region of interest" description="Disordered" evidence="16">
    <location>
        <begin position="1816"/>
        <end position="1841"/>
    </location>
</feature>
<dbReference type="Gene3D" id="3.30.40.10">
    <property type="entry name" value="Zinc/RING finger domain, C3HC4 (zinc finger)"/>
    <property type="match status" value="3"/>
</dbReference>
<evidence type="ECO:0000313" key="21">
    <source>
        <dbReference type="EMBL" id="PCG74680.1"/>
    </source>
</evidence>
<evidence type="ECO:0000256" key="12">
    <source>
        <dbReference type="ARBA" id="ARBA00023004"/>
    </source>
</evidence>
<evidence type="ECO:0000256" key="6">
    <source>
        <dbReference type="ARBA" id="ARBA00022737"/>
    </source>
</evidence>
<feature type="compositionally biased region" description="Low complexity" evidence="16">
    <location>
        <begin position="2143"/>
        <end position="2172"/>
    </location>
</feature>
<dbReference type="SUPFAM" id="SSF46774">
    <property type="entry name" value="ARID-like"/>
    <property type="match status" value="1"/>
</dbReference>
<keyword evidence="10" id="KW-0223">Dioxygenase</keyword>
<feature type="compositionally biased region" description="Basic and acidic residues" evidence="16">
    <location>
        <begin position="259"/>
        <end position="280"/>
    </location>
</feature>
<dbReference type="InterPro" id="IPR013083">
    <property type="entry name" value="Znf_RING/FYVE/PHD"/>
</dbReference>
<feature type="compositionally biased region" description="Basic residues" evidence="16">
    <location>
        <begin position="1892"/>
        <end position="1911"/>
    </location>
</feature>
<dbReference type="InterPro" id="IPR048615">
    <property type="entry name" value="KDM5_C-hel"/>
</dbReference>
<evidence type="ECO:0000256" key="8">
    <source>
        <dbReference type="ARBA" id="ARBA00022833"/>
    </source>
</evidence>
<dbReference type="PANTHER" id="PTHR10694:SF33">
    <property type="entry name" value="LYSINE-SPECIFIC DEMETHYLASE 5"/>
    <property type="match status" value="1"/>
</dbReference>
<comment type="caution">
    <text evidence="21">The sequence shown here is derived from an EMBL/GenBank/DDBJ whole genome shotgun (WGS) entry which is preliminary data.</text>
</comment>
<dbReference type="InterPro" id="IPR013637">
    <property type="entry name" value="Lys_sp_deMease-like_dom"/>
</dbReference>
<feature type="region of interest" description="Disordered" evidence="16">
    <location>
        <begin position="1854"/>
        <end position="1879"/>
    </location>
</feature>
<dbReference type="CDD" id="cd15610">
    <property type="entry name" value="PHD3_KDM5A_like"/>
    <property type="match status" value="1"/>
</dbReference>
<evidence type="ECO:0000256" key="11">
    <source>
        <dbReference type="ARBA" id="ARBA00023002"/>
    </source>
</evidence>
<dbReference type="InterPro" id="IPR019786">
    <property type="entry name" value="Zinc_finger_PHD-type_CS"/>
</dbReference>
<dbReference type="Pfam" id="PF02375">
    <property type="entry name" value="JmjN"/>
    <property type="match status" value="1"/>
</dbReference>
<feature type="compositionally biased region" description="Basic residues" evidence="16">
    <location>
        <begin position="1740"/>
        <end position="1759"/>
    </location>
</feature>
<evidence type="ECO:0000256" key="15">
    <source>
        <dbReference type="PROSITE-ProRule" id="PRU00146"/>
    </source>
</evidence>
<keyword evidence="5" id="KW-0479">Metal-binding</keyword>
<dbReference type="FunFam" id="1.10.150.60:FF:000001">
    <property type="entry name" value="Putative lysine-specific demethylase 5b"/>
    <property type="match status" value="1"/>
</dbReference>
<feature type="compositionally biased region" description="Basic residues" evidence="16">
    <location>
        <begin position="1778"/>
        <end position="1797"/>
    </location>
</feature>
<evidence type="ECO:0000256" key="4">
    <source>
        <dbReference type="ARBA" id="ARBA00012902"/>
    </source>
</evidence>
<dbReference type="SMART" id="SM01014">
    <property type="entry name" value="ARID"/>
    <property type="match status" value="1"/>
</dbReference>
<keyword evidence="9" id="KW-0156">Chromatin regulator</keyword>
<dbReference type="Pfam" id="PF02928">
    <property type="entry name" value="zf-C5HC2"/>
    <property type="match status" value="1"/>
</dbReference>
<evidence type="ECO:0000256" key="2">
    <source>
        <dbReference type="ARBA" id="ARBA00004123"/>
    </source>
</evidence>
<feature type="compositionally biased region" description="Basic and acidic residues" evidence="16">
    <location>
        <begin position="198"/>
        <end position="208"/>
    </location>
</feature>
<evidence type="ECO:0000259" key="19">
    <source>
        <dbReference type="PROSITE" id="PS51183"/>
    </source>
</evidence>